<comment type="caution">
    <text evidence="1">The sequence shown here is derived from an EMBL/GenBank/DDBJ whole genome shotgun (WGS) entry which is preliminary data.</text>
</comment>
<gene>
    <name evidence="1" type="ORF">LX66_5087</name>
</gene>
<sequence length="296" mass="34896">MKILYVTDHRKIFKASYGFISDYMNDLLFYGLYELFGDDVTDSTQIVSLYKDQQQQVDPKTIWGGFTAFWLIGDNKIDRTDIEQKIKHRYYDLVIYGAINRCDDYFRLVKKKYPANKILLVDGADETTLLPLHKKFPYFKRELTDNVKNTFPISFSIPEQKMRHAPVMEKEQMFGAIIPGVKETYTFREEQGYYDDYYRSYYGLTTKKSGWDCMRHYEILGNYCLPYFPGLEACPANTMHNFPRELVKQGMLLLHARQFNADRYQEVIDKLYQHTLDHLTTKAVAKKVIDTALSLQ</sequence>
<name>A0A562SMX3_CHIJA</name>
<accession>A0A562SMX3</accession>
<dbReference type="EMBL" id="VLLG01000006">
    <property type="protein sequence ID" value="TWI82513.1"/>
    <property type="molecule type" value="Genomic_DNA"/>
</dbReference>
<organism evidence="1 2">
    <name type="scientific">Chitinophaga japonensis</name>
    <name type="common">Flexibacter japonensis</name>
    <dbReference type="NCBI Taxonomy" id="104662"/>
    <lineage>
        <taxon>Bacteria</taxon>
        <taxon>Pseudomonadati</taxon>
        <taxon>Bacteroidota</taxon>
        <taxon>Chitinophagia</taxon>
        <taxon>Chitinophagales</taxon>
        <taxon>Chitinophagaceae</taxon>
        <taxon>Chitinophaga</taxon>
    </lineage>
</organism>
<dbReference type="RefSeq" id="WP_145718669.1">
    <property type="nucleotide sequence ID" value="NZ_BAAAFY010000006.1"/>
</dbReference>
<dbReference type="OrthoDB" id="846260at2"/>
<evidence type="ECO:0000313" key="2">
    <source>
        <dbReference type="Proteomes" id="UP000316778"/>
    </source>
</evidence>
<evidence type="ECO:0000313" key="1">
    <source>
        <dbReference type="EMBL" id="TWI82513.1"/>
    </source>
</evidence>
<protein>
    <submittedName>
        <fullName evidence="1">Uncharacterized protein</fullName>
    </submittedName>
</protein>
<dbReference type="AlphaFoldDB" id="A0A562SMX3"/>
<reference evidence="1 2" key="1">
    <citation type="journal article" date="2013" name="Stand. Genomic Sci.">
        <title>Genomic Encyclopedia of Type Strains, Phase I: The one thousand microbial genomes (KMG-I) project.</title>
        <authorList>
            <person name="Kyrpides N.C."/>
            <person name="Woyke T."/>
            <person name="Eisen J.A."/>
            <person name="Garrity G."/>
            <person name="Lilburn T.G."/>
            <person name="Beck B.J."/>
            <person name="Whitman W.B."/>
            <person name="Hugenholtz P."/>
            <person name="Klenk H.P."/>
        </authorList>
    </citation>
    <scope>NUCLEOTIDE SEQUENCE [LARGE SCALE GENOMIC DNA]</scope>
    <source>
        <strain evidence="1 2">DSM 13484</strain>
    </source>
</reference>
<keyword evidence="2" id="KW-1185">Reference proteome</keyword>
<dbReference type="Proteomes" id="UP000316778">
    <property type="component" value="Unassembled WGS sequence"/>
</dbReference>
<proteinExistence type="predicted"/>